<evidence type="ECO:0000313" key="1">
    <source>
        <dbReference type="EMBL" id="CAB4957983.1"/>
    </source>
</evidence>
<organism evidence="1">
    <name type="scientific">freshwater metagenome</name>
    <dbReference type="NCBI Taxonomy" id="449393"/>
    <lineage>
        <taxon>unclassified sequences</taxon>
        <taxon>metagenomes</taxon>
        <taxon>ecological metagenomes</taxon>
    </lineage>
</organism>
<gene>
    <name evidence="1" type="ORF">UFOPK3564_03882</name>
</gene>
<name>A0A6J7KSV4_9ZZZZ</name>
<accession>A0A6J7KSV4</accession>
<protein>
    <submittedName>
        <fullName evidence="1">Unannotated protein</fullName>
    </submittedName>
</protein>
<proteinExistence type="predicted"/>
<dbReference type="AlphaFoldDB" id="A0A6J7KSV4"/>
<dbReference type="EMBL" id="CAFBMK010000433">
    <property type="protein sequence ID" value="CAB4957983.1"/>
    <property type="molecule type" value="Genomic_DNA"/>
</dbReference>
<reference evidence="1" key="1">
    <citation type="submission" date="2020-05" db="EMBL/GenBank/DDBJ databases">
        <authorList>
            <person name="Chiriac C."/>
            <person name="Salcher M."/>
            <person name="Ghai R."/>
            <person name="Kavagutti S V."/>
        </authorList>
    </citation>
    <scope>NUCLEOTIDE SEQUENCE</scope>
</reference>
<sequence length="112" mass="12393">MSAWGDIIESAARFEPVALEHGLHLVTNLRPGVGEAPPRLQVELHDVSLELQMLHVVPVQDGAAWIDALCSLLDVPTEELPHPDRWAPITDEYLEHRLALEDLPLVDDPRGG</sequence>